<dbReference type="InterPro" id="IPR036390">
    <property type="entry name" value="WH_DNA-bd_sf"/>
</dbReference>
<evidence type="ECO:0000313" key="3">
    <source>
        <dbReference type="EMBL" id="MBL7632627.1"/>
    </source>
</evidence>
<keyword evidence="4" id="KW-1185">Reference proteome</keyword>
<dbReference type="AlphaFoldDB" id="A0A937USL7"/>
<dbReference type="PANTHER" id="PTHR43252">
    <property type="entry name" value="TRANSCRIPTIONAL REGULATOR YQJI"/>
    <property type="match status" value="1"/>
</dbReference>
<evidence type="ECO:0000313" key="4">
    <source>
        <dbReference type="Proteomes" id="UP000604475"/>
    </source>
</evidence>
<feature type="domain" description="Transcription regulator PadR N-terminal" evidence="1">
    <location>
        <begin position="12"/>
        <end position="84"/>
    </location>
</feature>
<dbReference type="InterPro" id="IPR018309">
    <property type="entry name" value="Tscrpt_reg_PadR_C"/>
</dbReference>
<evidence type="ECO:0000259" key="1">
    <source>
        <dbReference type="Pfam" id="PF03551"/>
    </source>
</evidence>
<accession>A0A937USL7</accession>
<dbReference type="EMBL" id="JAEACQ010000344">
    <property type="protein sequence ID" value="MBL7632627.1"/>
    <property type="molecule type" value="Genomic_DNA"/>
</dbReference>
<dbReference type="Pfam" id="PF03551">
    <property type="entry name" value="PadR"/>
    <property type="match status" value="1"/>
</dbReference>
<comment type="caution">
    <text evidence="3">The sequence shown here is derived from an EMBL/GenBank/DDBJ whole genome shotgun (WGS) entry which is preliminary data.</text>
</comment>
<feature type="domain" description="Transcription regulator PadR C-terminal" evidence="2">
    <location>
        <begin position="109"/>
        <end position="173"/>
    </location>
</feature>
<dbReference type="SUPFAM" id="SSF46785">
    <property type="entry name" value="Winged helix' DNA-binding domain"/>
    <property type="match status" value="1"/>
</dbReference>
<protein>
    <submittedName>
        <fullName evidence="3">PadR family transcriptional regulator</fullName>
    </submittedName>
</protein>
<dbReference type="InterPro" id="IPR036388">
    <property type="entry name" value="WH-like_DNA-bd_sf"/>
</dbReference>
<dbReference type="Pfam" id="PF10400">
    <property type="entry name" value="Vir_act_alpha_C"/>
    <property type="match status" value="1"/>
</dbReference>
<reference evidence="3" key="1">
    <citation type="submission" date="2020-12" db="EMBL/GenBank/DDBJ databases">
        <title>Genomic characterization of non-nitrogen-fixing Frankia strains.</title>
        <authorList>
            <person name="Carlos-Shanley C."/>
            <person name="Guerra T."/>
            <person name="Hahn D."/>
        </authorList>
    </citation>
    <scope>NUCLEOTIDE SEQUENCE</scope>
    <source>
        <strain evidence="3">CN6</strain>
    </source>
</reference>
<gene>
    <name evidence="3" type="ORF">I7412_36850</name>
</gene>
<dbReference type="InterPro" id="IPR005149">
    <property type="entry name" value="Tscrpt_reg_PadR_N"/>
</dbReference>
<proteinExistence type="predicted"/>
<name>A0A937USL7_9ACTN</name>
<dbReference type="Proteomes" id="UP000604475">
    <property type="component" value="Unassembled WGS sequence"/>
</dbReference>
<organism evidence="3 4">
    <name type="scientific">Frankia nepalensis</name>
    <dbReference type="NCBI Taxonomy" id="1836974"/>
    <lineage>
        <taxon>Bacteria</taxon>
        <taxon>Bacillati</taxon>
        <taxon>Actinomycetota</taxon>
        <taxon>Actinomycetes</taxon>
        <taxon>Frankiales</taxon>
        <taxon>Frankiaceae</taxon>
        <taxon>Frankia</taxon>
    </lineage>
</organism>
<evidence type="ECO:0000259" key="2">
    <source>
        <dbReference type="Pfam" id="PF10400"/>
    </source>
</evidence>
<sequence>MSLSGSMTAHVLLGLLAGGPRHGYELKRSYDEHLPRARPLAFAQVYTTLARLVRDGLVTPAGQDQAGGPERTSYAITEEGLAGLRAWLTAVEPPAPHISGTLLAKVVVALFAADSATARDYLVAQRAAHTGRLRELTAIKADPATSLSDVIALDYAITHLDADLRWLRTTLERVAAHTREGSG</sequence>
<dbReference type="Gene3D" id="1.10.10.10">
    <property type="entry name" value="Winged helix-like DNA-binding domain superfamily/Winged helix DNA-binding domain"/>
    <property type="match status" value="1"/>
</dbReference>
<dbReference type="PANTHER" id="PTHR43252:SF6">
    <property type="entry name" value="NEGATIVE TRANSCRIPTION REGULATOR PADR"/>
    <property type="match status" value="1"/>
</dbReference>